<protein>
    <submittedName>
        <fullName evidence="2">Terminase-like family protein</fullName>
    </submittedName>
</protein>
<accession>A0A9D1G141</accession>
<comment type="caution">
    <text evidence="2">The sequence shown here is derived from an EMBL/GenBank/DDBJ whole genome shotgun (WGS) entry which is preliminary data.</text>
</comment>
<proteinExistence type="predicted"/>
<reference evidence="2" key="2">
    <citation type="journal article" date="2021" name="PeerJ">
        <title>Extensive microbial diversity within the chicken gut microbiome revealed by metagenomics and culture.</title>
        <authorList>
            <person name="Gilroy R."/>
            <person name="Ravi A."/>
            <person name="Getino M."/>
            <person name="Pursley I."/>
            <person name="Horton D.L."/>
            <person name="Alikhan N.F."/>
            <person name="Baker D."/>
            <person name="Gharbi K."/>
            <person name="Hall N."/>
            <person name="Watson M."/>
            <person name="Adriaenssens E.M."/>
            <person name="Foster-Nyarko E."/>
            <person name="Jarju S."/>
            <person name="Secka A."/>
            <person name="Antonio M."/>
            <person name="Oren A."/>
            <person name="Chaudhuri R.R."/>
            <person name="La Ragione R."/>
            <person name="Hildebrand F."/>
            <person name="Pallen M.J."/>
        </authorList>
    </citation>
    <scope>NUCLEOTIDE SEQUENCE</scope>
    <source>
        <strain evidence="2">13766</strain>
    </source>
</reference>
<dbReference type="Proteomes" id="UP000824140">
    <property type="component" value="Unassembled WGS sequence"/>
</dbReference>
<evidence type="ECO:0000256" key="1">
    <source>
        <dbReference type="SAM" id="MobiDB-lite"/>
    </source>
</evidence>
<dbReference type="Gene3D" id="3.30.420.280">
    <property type="match status" value="1"/>
</dbReference>
<sequence>MGAVPCAFPARPRRGVSGHTHTAARILRTIEDRRARGFCAVWAIQNHGNGHRTRKELGAVNRVIWKAQPRQAVFLKRREYEVLYGGAAGGGKSDAAVMLPLYWIDIPHFRALILRKTYPQLSELIDKSRLYYGRAFPKARYNGTAHRWTFPSGAVIDFGSMHTSADRENYRGKQYDMIIFDELTHFTWEEYSFMFSRNRPSGPGTFVGMRATTNPGGVGHGWVKDRFITAAPPMTPITERVQVPDENGTMHEMERTRIFIPATVHDNPALLRNDPAYLANLAMLPPAERDAQLYGSWDSFTGQVFREWRNDSAHYEDQQFTHVVAPFDVPRHWPIVRAFDWGYARPFSVGWWAFDEEGRAWRVAEYYGVTDRPNEGAKLSAADIAREIARLEKEHPYLRQHTITGVADPSIFDGSRGESIADSMARWGVYWDPGDNARIPGKMQIHYRMAFGDDGRPMLYVFNTCRHFIRTIPSLVYSERHVEDVDTDQEDHIYDETRYALMTRPIRARANVEHPTSRIDPSDPLDQRPKVRKTYRI</sequence>
<gene>
    <name evidence="2" type="ORF">IAA84_08730</name>
</gene>
<organism evidence="2 3">
    <name type="scientific">Candidatus Alectryocaccomicrobium excrementavium</name>
    <dbReference type="NCBI Taxonomy" id="2840668"/>
    <lineage>
        <taxon>Bacteria</taxon>
        <taxon>Bacillati</taxon>
        <taxon>Bacillota</taxon>
        <taxon>Clostridia</taxon>
        <taxon>Candidatus Alectryocaccomicrobium</taxon>
    </lineage>
</organism>
<evidence type="ECO:0000313" key="2">
    <source>
        <dbReference type="EMBL" id="HIS93082.1"/>
    </source>
</evidence>
<evidence type="ECO:0000313" key="3">
    <source>
        <dbReference type="Proteomes" id="UP000824140"/>
    </source>
</evidence>
<dbReference type="InterPro" id="IPR027417">
    <property type="entry name" value="P-loop_NTPase"/>
</dbReference>
<dbReference type="EMBL" id="DVJN01000173">
    <property type="protein sequence ID" value="HIS93082.1"/>
    <property type="molecule type" value="Genomic_DNA"/>
</dbReference>
<reference evidence="2" key="1">
    <citation type="submission" date="2020-10" db="EMBL/GenBank/DDBJ databases">
        <authorList>
            <person name="Gilroy R."/>
        </authorList>
    </citation>
    <scope>NUCLEOTIDE SEQUENCE</scope>
    <source>
        <strain evidence="2">13766</strain>
    </source>
</reference>
<feature type="compositionally biased region" description="Basic and acidic residues" evidence="1">
    <location>
        <begin position="512"/>
        <end position="529"/>
    </location>
</feature>
<name>A0A9D1G141_9FIRM</name>
<dbReference type="AlphaFoldDB" id="A0A9D1G141"/>
<feature type="region of interest" description="Disordered" evidence="1">
    <location>
        <begin position="512"/>
        <end position="537"/>
    </location>
</feature>
<dbReference type="Pfam" id="PF03237">
    <property type="entry name" value="Terminase_6N"/>
    <property type="match status" value="1"/>
</dbReference>
<dbReference type="Gene3D" id="3.40.50.300">
    <property type="entry name" value="P-loop containing nucleotide triphosphate hydrolases"/>
    <property type="match status" value="1"/>
</dbReference>